<evidence type="ECO:0000313" key="2">
    <source>
        <dbReference type="Proteomes" id="UP000793456"/>
    </source>
</evidence>
<comment type="caution">
    <text evidence="1">The sequence shown here is derived from an EMBL/GenBank/DDBJ whole genome shotgun (WGS) entry which is preliminary data.</text>
</comment>
<keyword evidence="2" id="KW-1185">Reference proteome</keyword>
<dbReference type="Proteomes" id="UP000793456">
    <property type="component" value="Chromosome VIII"/>
</dbReference>
<accession>A0ACD3RED8</accession>
<reference evidence="1" key="1">
    <citation type="submission" date="2018-11" db="EMBL/GenBank/DDBJ databases">
        <title>The sequence and de novo assembly of Larimichthys crocea genome using PacBio and Hi-C technologies.</title>
        <authorList>
            <person name="Xu P."/>
            <person name="Chen B."/>
            <person name="Zhou Z."/>
            <person name="Ke Q."/>
            <person name="Wu Y."/>
            <person name="Bai H."/>
            <person name="Pu F."/>
        </authorList>
    </citation>
    <scope>NUCLEOTIDE SEQUENCE</scope>
    <source>
        <tissue evidence="1">Muscle</tissue>
    </source>
</reference>
<proteinExistence type="predicted"/>
<dbReference type="EMBL" id="CM011681">
    <property type="protein sequence ID" value="TMS17018.1"/>
    <property type="molecule type" value="Genomic_DNA"/>
</dbReference>
<gene>
    <name evidence="1" type="ORF">E3U43_014311</name>
</gene>
<evidence type="ECO:0000313" key="1">
    <source>
        <dbReference type="EMBL" id="TMS17018.1"/>
    </source>
</evidence>
<name>A0ACD3RED8_LARCR</name>
<protein>
    <submittedName>
        <fullName evidence="1">Uncharacterized protein</fullName>
    </submittedName>
</protein>
<organism evidence="1 2">
    <name type="scientific">Larimichthys crocea</name>
    <name type="common">Large yellow croaker</name>
    <name type="synonym">Pseudosciaena crocea</name>
    <dbReference type="NCBI Taxonomy" id="215358"/>
    <lineage>
        <taxon>Eukaryota</taxon>
        <taxon>Metazoa</taxon>
        <taxon>Chordata</taxon>
        <taxon>Craniata</taxon>
        <taxon>Vertebrata</taxon>
        <taxon>Euteleostomi</taxon>
        <taxon>Actinopterygii</taxon>
        <taxon>Neopterygii</taxon>
        <taxon>Teleostei</taxon>
        <taxon>Neoteleostei</taxon>
        <taxon>Acanthomorphata</taxon>
        <taxon>Eupercaria</taxon>
        <taxon>Sciaenidae</taxon>
        <taxon>Larimichthys</taxon>
    </lineage>
</organism>
<sequence length="771" mass="88770">MAPILDRRAPALLLVWSYCVLADTAFTNFTLDNEFHSSFIHRRLKSQERREMQREILSILGLPHRPRPHLHGKHNAAPMFMLDLYNAMSTEGDEDRYSYPYKPVFTTQGPPIASLQDNNFLNDADMVMSFVNLVEHDKEFLPVRRHHREFRFDLSRIPEGEAVTAAEFRIYKDFIHERYDNETFRISVYQVLEEHSDRESDLYLLDSRVIWAAEEGWLVFDVTATSNHWVLNPGRNLGLQLALESTNGESINPRVAGLIGRSGPQNKQPFMVAFFKATEVHLRSIRSAPGGAKQRNPNRSKGAKSQEALRVANVAENSSTDQKQACKKHELYVSFRDLGWQVRKAFLYQNGDFQTVRPRQEVQSETRVRMETGVKMHMKEWLIAQIESGKYEGLCWEDEDKTMFRIPWKHAAKKDYKQTADAALFKAWAVYKGKYREGRDKADPTMWKTRLRCALNKSTDFQEVPERNQLDITEPYKVYLIHHDNVSARPAEPPQTKDQVIIQAKRSPKSTGFPDKQLHSQKESFQVSKEERKPLTDDLMREHMYCELIGQKPQTPPITFISPTLTISELRMQVTLLYQGQRVMKVTTRSPDGCFIMQGCVPLGNERIYGPCTAEQLSFPSPSSVSLPTCMAEAMNRLLCHLERGVLLWVAPDGVFIKRFCQGRVYWSGPMAQHTDRPNKLEREKTFKLLDIPAFLNELQSCLQGKGATPSYKIELCFGEEYPDPNVPKTRKLVMAQVVPLFAVELLQRFNLGETEEKRPVLTSSTEGEKM</sequence>